<accession>A0ACD5YID6</accession>
<dbReference type="EnsemblPlants" id="AVESA.00010b.r2.5DG0978500.1">
    <property type="protein sequence ID" value="AVESA.00010b.r2.5DG0978500.1.CDS.1"/>
    <property type="gene ID" value="AVESA.00010b.r2.5DG0978500"/>
</dbReference>
<evidence type="ECO:0000313" key="1">
    <source>
        <dbReference type="EnsemblPlants" id="AVESA.00010b.r2.5DG0978500.1.CDS.1"/>
    </source>
</evidence>
<dbReference type="Proteomes" id="UP001732700">
    <property type="component" value="Chromosome 5D"/>
</dbReference>
<organism evidence="1 2">
    <name type="scientific">Avena sativa</name>
    <name type="common">Oat</name>
    <dbReference type="NCBI Taxonomy" id="4498"/>
    <lineage>
        <taxon>Eukaryota</taxon>
        <taxon>Viridiplantae</taxon>
        <taxon>Streptophyta</taxon>
        <taxon>Embryophyta</taxon>
        <taxon>Tracheophyta</taxon>
        <taxon>Spermatophyta</taxon>
        <taxon>Magnoliopsida</taxon>
        <taxon>Liliopsida</taxon>
        <taxon>Poales</taxon>
        <taxon>Poaceae</taxon>
        <taxon>BOP clade</taxon>
        <taxon>Pooideae</taxon>
        <taxon>Poodae</taxon>
        <taxon>Poeae</taxon>
        <taxon>Poeae Chloroplast Group 1 (Aveneae type)</taxon>
        <taxon>Aveninae</taxon>
        <taxon>Avena</taxon>
    </lineage>
</organism>
<evidence type="ECO:0000313" key="2">
    <source>
        <dbReference type="Proteomes" id="UP001732700"/>
    </source>
</evidence>
<sequence length="169" mass="18655">MDLSLLNWNPRGLNNPAKRRSIQRFVSTHCCNMIVLQETKLADVSASIVAEALGARFASNFIFKPASGTRGGILVACSDDFSVVLVPLASSDFFITGTVTDKSDGSSWSLTAVYGPQDDHEKIQMLAEFRRIKSLTLPELVILGDYNLMKSAHEKSTNNLNLRTMGRFR</sequence>
<name>A0ACD5YID6_AVESA</name>
<proteinExistence type="predicted"/>
<reference evidence="1" key="2">
    <citation type="submission" date="2025-09" db="UniProtKB">
        <authorList>
            <consortium name="EnsemblPlants"/>
        </authorList>
    </citation>
    <scope>IDENTIFICATION</scope>
</reference>
<protein>
    <submittedName>
        <fullName evidence="1">Uncharacterized protein</fullName>
    </submittedName>
</protein>
<keyword evidence="2" id="KW-1185">Reference proteome</keyword>
<reference evidence="1" key="1">
    <citation type="submission" date="2021-05" db="EMBL/GenBank/DDBJ databases">
        <authorList>
            <person name="Scholz U."/>
            <person name="Mascher M."/>
            <person name="Fiebig A."/>
        </authorList>
    </citation>
    <scope>NUCLEOTIDE SEQUENCE [LARGE SCALE GENOMIC DNA]</scope>
</reference>